<dbReference type="PANTHER" id="PTHR30589">
    <property type="entry name" value="PROLIPOPROTEIN DIACYLGLYCERYL TRANSFERASE"/>
    <property type="match status" value="1"/>
</dbReference>
<keyword evidence="4 7" id="KW-0812">Transmembrane</keyword>
<comment type="function">
    <text evidence="7">Catalyzes the transfer of the diacylglyceryl group from phosphatidylglycerol to the sulfhydryl group of the N-terminal cysteine of a prolipoprotein, the first step in the formation of mature lipoproteins.</text>
</comment>
<dbReference type="Pfam" id="PF01790">
    <property type="entry name" value="LGT"/>
    <property type="match status" value="1"/>
</dbReference>
<evidence type="ECO:0000256" key="1">
    <source>
        <dbReference type="ARBA" id="ARBA00007150"/>
    </source>
</evidence>
<feature type="binding site" evidence="7">
    <location>
        <position position="143"/>
    </location>
    <ligand>
        <name>a 1,2-diacyl-sn-glycero-3-phospho-(1'-sn-glycerol)</name>
        <dbReference type="ChEBI" id="CHEBI:64716"/>
    </ligand>
</feature>
<keyword evidence="2 7" id="KW-1003">Cell membrane</keyword>
<evidence type="ECO:0000256" key="7">
    <source>
        <dbReference type="HAMAP-Rule" id="MF_01147"/>
    </source>
</evidence>
<evidence type="ECO:0000256" key="6">
    <source>
        <dbReference type="ARBA" id="ARBA00023136"/>
    </source>
</evidence>
<dbReference type="UniPathway" id="UPA00664"/>
<dbReference type="GO" id="GO:0005886">
    <property type="term" value="C:plasma membrane"/>
    <property type="evidence" value="ECO:0007669"/>
    <property type="project" value="UniProtKB-SubCell"/>
</dbReference>
<comment type="caution">
    <text evidence="8">The sequence shown here is derived from an EMBL/GenBank/DDBJ whole genome shotgun (WGS) entry which is preliminary data.</text>
</comment>
<dbReference type="InterPro" id="IPR001640">
    <property type="entry name" value="Lgt"/>
</dbReference>
<proteinExistence type="inferred from homology"/>
<dbReference type="Proteomes" id="UP000305674">
    <property type="component" value="Unassembled WGS sequence"/>
</dbReference>
<keyword evidence="8" id="KW-0449">Lipoprotein</keyword>
<comment type="similarity">
    <text evidence="1 7">Belongs to the Lgt family.</text>
</comment>
<dbReference type="PANTHER" id="PTHR30589:SF0">
    <property type="entry name" value="PHOSPHATIDYLGLYCEROL--PROLIPOPROTEIN DIACYLGLYCERYL TRANSFERASE"/>
    <property type="match status" value="1"/>
</dbReference>
<keyword evidence="3 7" id="KW-0808">Transferase</keyword>
<feature type="transmembrane region" description="Helical" evidence="7">
    <location>
        <begin position="202"/>
        <end position="220"/>
    </location>
</feature>
<dbReference type="AlphaFoldDB" id="A0A4U1BES7"/>
<dbReference type="OrthoDB" id="871140at2"/>
<sequence>MTESYFVFPQIDPVIVEIGPLALRWYGLMYLVGFLGAMWMLNRHADKPGSAWTREQVSDLLFYAFLGVVLGGRLGYVLFYGWQWLLEDPLYLFKITNGGMSFHGGLIGVIVAMVWIARRQQRTFWQVADLVAPTIPIGLGAGRIGNFINGELWGRVTDVPWAMIFPGAGPLPRHPSQLYEALLEGLVLFLLLNWYKQRTHKPGAVAGLFLVGYGCARFLIEFVRQPDAHMSLYLGLSMGQLLTLPMLAYGGYLMMRPAR</sequence>
<feature type="transmembrane region" description="Helical" evidence="7">
    <location>
        <begin position="61"/>
        <end position="80"/>
    </location>
</feature>
<dbReference type="GO" id="GO:0008961">
    <property type="term" value="F:phosphatidylglycerol-prolipoprotein diacylglyceryl transferase activity"/>
    <property type="evidence" value="ECO:0007669"/>
    <property type="project" value="UniProtKB-UniRule"/>
</dbReference>
<dbReference type="NCBIfam" id="TIGR00544">
    <property type="entry name" value="lgt"/>
    <property type="match status" value="1"/>
</dbReference>
<dbReference type="EC" id="2.5.1.145" evidence="7"/>
<dbReference type="PROSITE" id="PS01311">
    <property type="entry name" value="LGT"/>
    <property type="match status" value="1"/>
</dbReference>
<gene>
    <name evidence="7" type="primary">lgt</name>
    <name evidence="8" type="ORF">FCL40_08555</name>
</gene>
<protein>
    <recommendedName>
        <fullName evidence="7">Phosphatidylglycerol--prolipoprotein diacylglyceryl transferase</fullName>
        <ecNumber evidence="7">2.5.1.145</ecNumber>
    </recommendedName>
</protein>
<feature type="transmembrane region" description="Helical" evidence="7">
    <location>
        <begin position="23"/>
        <end position="41"/>
    </location>
</feature>
<comment type="catalytic activity">
    <reaction evidence="7">
        <text>L-cysteinyl-[prolipoprotein] + a 1,2-diacyl-sn-glycero-3-phospho-(1'-sn-glycerol) = an S-1,2-diacyl-sn-glyceryl-L-cysteinyl-[prolipoprotein] + sn-glycerol 1-phosphate + H(+)</text>
        <dbReference type="Rhea" id="RHEA:56712"/>
        <dbReference type="Rhea" id="RHEA-COMP:14679"/>
        <dbReference type="Rhea" id="RHEA-COMP:14680"/>
        <dbReference type="ChEBI" id="CHEBI:15378"/>
        <dbReference type="ChEBI" id="CHEBI:29950"/>
        <dbReference type="ChEBI" id="CHEBI:57685"/>
        <dbReference type="ChEBI" id="CHEBI:64716"/>
        <dbReference type="ChEBI" id="CHEBI:140658"/>
        <dbReference type="EC" id="2.5.1.145"/>
    </reaction>
</comment>
<keyword evidence="9" id="KW-1185">Reference proteome</keyword>
<evidence type="ECO:0000256" key="3">
    <source>
        <dbReference type="ARBA" id="ARBA00022679"/>
    </source>
</evidence>
<evidence type="ECO:0000313" key="8">
    <source>
        <dbReference type="EMBL" id="TKB49375.1"/>
    </source>
</evidence>
<reference evidence="8 9" key="1">
    <citation type="submission" date="2019-04" db="EMBL/GenBank/DDBJ databases">
        <authorList>
            <person name="Hwang J.C."/>
        </authorList>
    </citation>
    <scope>NUCLEOTIDE SEQUENCE [LARGE SCALE GENOMIC DNA]</scope>
    <source>
        <strain evidence="8 9">IMCC35001</strain>
    </source>
</reference>
<evidence type="ECO:0000313" key="9">
    <source>
        <dbReference type="Proteomes" id="UP000305674"/>
    </source>
</evidence>
<name>A0A4U1BES7_9GAMM</name>
<evidence type="ECO:0000256" key="5">
    <source>
        <dbReference type="ARBA" id="ARBA00022989"/>
    </source>
</evidence>
<evidence type="ECO:0000256" key="4">
    <source>
        <dbReference type="ARBA" id="ARBA00022692"/>
    </source>
</evidence>
<evidence type="ECO:0000256" key="2">
    <source>
        <dbReference type="ARBA" id="ARBA00022475"/>
    </source>
</evidence>
<feature type="transmembrane region" description="Helical" evidence="7">
    <location>
        <begin position="232"/>
        <end position="255"/>
    </location>
</feature>
<feature type="transmembrane region" description="Helical" evidence="7">
    <location>
        <begin position="100"/>
        <end position="117"/>
    </location>
</feature>
<keyword evidence="6 7" id="KW-0472">Membrane</keyword>
<accession>A0A4U1BES7</accession>
<comment type="subcellular location">
    <subcellularLocation>
        <location evidence="7">Cell membrane</location>
        <topology evidence="7">Multi-pass membrane protein</topology>
    </subcellularLocation>
</comment>
<comment type="pathway">
    <text evidence="7">Protein modification; lipoprotein biosynthesis (diacylglyceryl transfer).</text>
</comment>
<dbReference type="RefSeq" id="WP_136852780.1">
    <property type="nucleotide sequence ID" value="NZ_SWCI01000004.1"/>
</dbReference>
<dbReference type="HAMAP" id="MF_01147">
    <property type="entry name" value="Lgt"/>
    <property type="match status" value="1"/>
</dbReference>
<keyword evidence="5 7" id="KW-1133">Transmembrane helix</keyword>
<dbReference type="GO" id="GO:0042158">
    <property type="term" value="P:lipoprotein biosynthetic process"/>
    <property type="evidence" value="ECO:0007669"/>
    <property type="project" value="UniProtKB-UniRule"/>
</dbReference>
<organism evidence="8 9">
    <name type="scientific">Ferrimonas sediminicola</name>
    <dbReference type="NCBI Taxonomy" id="2569538"/>
    <lineage>
        <taxon>Bacteria</taxon>
        <taxon>Pseudomonadati</taxon>
        <taxon>Pseudomonadota</taxon>
        <taxon>Gammaproteobacteria</taxon>
        <taxon>Alteromonadales</taxon>
        <taxon>Ferrimonadaceae</taxon>
        <taxon>Ferrimonas</taxon>
    </lineage>
</organism>
<dbReference type="EMBL" id="SWCI01000004">
    <property type="protein sequence ID" value="TKB49375.1"/>
    <property type="molecule type" value="Genomic_DNA"/>
</dbReference>